<dbReference type="Proteomes" id="UP000017396">
    <property type="component" value="Chromosome"/>
</dbReference>
<feature type="transmembrane region" description="Helical" evidence="1">
    <location>
        <begin position="6"/>
        <end position="26"/>
    </location>
</feature>
<protein>
    <submittedName>
        <fullName evidence="2">Uncharacterized protein</fullName>
    </submittedName>
</protein>
<sequence>MIYAIVPLLLAACAIGHALWLLINMLRQAKQLRKRQHELTQLRLQDGDFIFTFAPCGLGKVCVQVLGPAINKPLGRPLLVEHAEKLTLVEAAIRFARTQTSHTLSS</sequence>
<dbReference type="HOGENOM" id="CLU_2219378_0_0_3"/>
<keyword evidence="1" id="KW-0472">Membrane</keyword>
<keyword evidence="3" id="KW-1185">Reference proteome</keyword>
<organism evidence="2 3">
    <name type="scientific">Gloeobacter kilaueensis (strain ATCC BAA-2537 / CCAP 1431/1 / ULC 316 / JS1)</name>
    <dbReference type="NCBI Taxonomy" id="1183438"/>
    <lineage>
        <taxon>Bacteria</taxon>
        <taxon>Bacillati</taxon>
        <taxon>Cyanobacteriota</taxon>
        <taxon>Cyanophyceae</taxon>
        <taxon>Gloeobacterales</taxon>
        <taxon>Gloeobacteraceae</taxon>
        <taxon>Gloeobacter</taxon>
    </lineage>
</organism>
<dbReference type="KEGG" id="glj:GKIL_1730"/>
<gene>
    <name evidence="2" type="ORF">GKIL_1730</name>
</gene>
<evidence type="ECO:0000313" key="3">
    <source>
        <dbReference type="Proteomes" id="UP000017396"/>
    </source>
</evidence>
<dbReference type="EMBL" id="CP003587">
    <property type="protein sequence ID" value="AGY57976.1"/>
    <property type="molecule type" value="Genomic_DNA"/>
</dbReference>
<accession>U5QGD0</accession>
<dbReference type="RefSeq" id="WP_023173098.1">
    <property type="nucleotide sequence ID" value="NC_022600.1"/>
</dbReference>
<evidence type="ECO:0000313" key="2">
    <source>
        <dbReference type="EMBL" id="AGY57976.1"/>
    </source>
</evidence>
<dbReference type="STRING" id="1183438.GKIL_1730"/>
<name>U5QGD0_GLOK1</name>
<evidence type="ECO:0000256" key="1">
    <source>
        <dbReference type="SAM" id="Phobius"/>
    </source>
</evidence>
<keyword evidence="1" id="KW-1133">Transmembrane helix</keyword>
<keyword evidence="1" id="KW-0812">Transmembrane</keyword>
<dbReference type="AlphaFoldDB" id="U5QGD0"/>
<proteinExistence type="predicted"/>
<reference evidence="2 3" key="1">
    <citation type="journal article" date="2013" name="PLoS ONE">
        <title>Cultivation and Complete Genome Sequencing of Gloeobacter kilaueensis sp. nov., from a Lava Cave in Kilauea Caldera, Hawai'i.</title>
        <authorList>
            <person name="Saw J.H."/>
            <person name="Schatz M."/>
            <person name="Brown M.V."/>
            <person name="Kunkel D.D."/>
            <person name="Foster J.S."/>
            <person name="Shick H."/>
            <person name="Christensen S."/>
            <person name="Hou S."/>
            <person name="Wan X."/>
            <person name="Donachie S.P."/>
        </authorList>
    </citation>
    <scope>NUCLEOTIDE SEQUENCE [LARGE SCALE GENOMIC DNA]</scope>
    <source>
        <strain evidence="3">JS</strain>
    </source>
</reference>